<dbReference type="InterPro" id="IPR022644">
    <property type="entry name" value="De-COase2_N"/>
</dbReference>
<evidence type="ECO:0000259" key="10">
    <source>
        <dbReference type="Pfam" id="PF02784"/>
    </source>
</evidence>
<evidence type="ECO:0000259" key="9">
    <source>
        <dbReference type="Pfam" id="PF00278"/>
    </source>
</evidence>
<keyword evidence="3" id="KW-0663">Pyridoxal phosphate</keyword>
<evidence type="ECO:0000256" key="3">
    <source>
        <dbReference type="ARBA" id="ARBA00022898"/>
    </source>
</evidence>
<dbReference type="PANTHER" id="PTHR11482:SF6">
    <property type="entry name" value="ORNITHINE DECARBOXYLASE 1-RELATED"/>
    <property type="match status" value="1"/>
</dbReference>
<dbReference type="InterPro" id="IPR029066">
    <property type="entry name" value="PLP-binding_barrel"/>
</dbReference>
<evidence type="ECO:0000256" key="1">
    <source>
        <dbReference type="ARBA" id="ARBA00001933"/>
    </source>
</evidence>
<dbReference type="PRINTS" id="PR01179">
    <property type="entry name" value="ODADCRBXLASE"/>
</dbReference>
<dbReference type="RefSeq" id="WP_381422596.1">
    <property type="nucleotide sequence ID" value="NZ_JBHSDH010000013.1"/>
</dbReference>
<dbReference type="InterPro" id="IPR000183">
    <property type="entry name" value="Orn/DAP/Arg_de-COase"/>
</dbReference>
<evidence type="ECO:0000256" key="5">
    <source>
        <dbReference type="ARBA" id="ARBA00034115"/>
    </source>
</evidence>
<dbReference type="SUPFAM" id="SSF50621">
    <property type="entry name" value="Alanine racemase C-terminal domain-like"/>
    <property type="match status" value="1"/>
</dbReference>
<comment type="caution">
    <text evidence="11">The sequence shown here is derived from an EMBL/GenBank/DDBJ whole genome shotgun (WGS) entry which is preliminary data.</text>
</comment>
<keyword evidence="4" id="KW-0456">Lyase</keyword>
<comment type="similarity">
    <text evidence="2 8">Belongs to the Orn/Lys/Arg decarboxylase class-II family.</text>
</comment>
<evidence type="ECO:0000256" key="6">
    <source>
        <dbReference type="ARBA" id="ARBA00034138"/>
    </source>
</evidence>
<evidence type="ECO:0000313" key="12">
    <source>
        <dbReference type="Proteomes" id="UP001595887"/>
    </source>
</evidence>
<dbReference type="Pfam" id="PF00278">
    <property type="entry name" value="Orn_DAP_Arg_deC"/>
    <property type="match status" value="1"/>
</dbReference>
<sequence length="401" mass="43702">MHEFPDALAVVRALSPDEPITLLRPHAAQRAARFFSEKFPGKSLYAVKANPSPQLLQLLWDSGITHFDVASLGEVRLVHKFLPDATLCFMHPVKSERAIAQAYHNHGVRVFSLDSHEELDKIVRATGGAADLELCVRIRVSSDHAKLSLAAKFGAEPSDVASLLAATRQVADSLGICFHVGSQAMSPQAYSDAMDLVRAAIVEASVVVDIVDVGGGFPSVYPGMEPPVLESYFDVIEHCFEDLPISYSAELWCEPGRALCAEYASLLVKVEKRRGKELYVNDGAYGALFDAAHIGWRFPVIALNPETNINVRMTEFSFYGPTCDDMDFMPGPFILPDDMGAGDYIEIGMLGAYGCAMRTEFNGFGDVDTVTVGDEPMASLYTQIAANDIGEKKNSANRSKQ</sequence>
<gene>
    <name evidence="11" type="ORF">ACFOWX_06940</name>
</gene>
<dbReference type="InterPro" id="IPR002433">
    <property type="entry name" value="Orn_de-COase"/>
</dbReference>
<dbReference type="SUPFAM" id="SSF51419">
    <property type="entry name" value="PLP-binding barrel"/>
    <property type="match status" value="1"/>
</dbReference>
<evidence type="ECO:0000256" key="8">
    <source>
        <dbReference type="RuleBase" id="RU003737"/>
    </source>
</evidence>
<proteinExistence type="inferred from homology"/>
<organism evidence="11 12">
    <name type="scientific">Sphingorhabdus arenilitoris</name>
    <dbReference type="NCBI Taxonomy" id="1490041"/>
    <lineage>
        <taxon>Bacteria</taxon>
        <taxon>Pseudomonadati</taxon>
        <taxon>Pseudomonadota</taxon>
        <taxon>Alphaproteobacteria</taxon>
        <taxon>Sphingomonadales</taxon>
        <taxon>Sphingomonadaceae</taxon>
        <taxon>Sphingorhabdus</taxon>
    </lineage>
</organism>
<evidence type="ECO:0000313" key="11">
    <source>
        <dbReference type="EMBL" id="MFC4292147.1"/>
    </source>
</evidence>
<evidence type="ECO:0000256" key="4">
    <source>
        <dbReference type="ARBA" id="ARBA00023239"/>
    </source>
</evidence>
<dbReference type="PROSITE" id="PS00879">
    <property type="entry name" value="ODR_DC_2_2"/>
    <property type="match status" value="1"/>
</dbReference>
<dbReference type="InterPro" id="IPR009006">
    <property type="entry name" value="Ala_racemase/Decarboxylase_C"/>
</dbReference>
<evidence type="ECO:0000256" key="2">
    <source>
        <dbReference type="ARBA" id="ARBA00008872"/>
    </source>
</evidence>
<dbReference type="InterPro" id="IPR022657">
    <property type="entry name" value="De-COase2_CS"/>
</dbReference>
<comment type="cofactor">
    <cofactor evidence="1">
        <name>pyridoxal 5'-phosphate</name>
        <dbReference type="ChEBI" id="CHEBI:597326"/>
    </cofactor>
</comment>
<dbReference type="Pfam" id="PF02784">
    <property type="entry name" value="Orn_Arg_deC_N"/>
    <property type="match status" value="1"/>
</dbReference>
<dbReference type="EMBL" id="JBHSDH010000013">
    <property type="protein sequence ID" value="MFC4292147.1"/>
    <property type="molecule type" value="Genomic_DNA"/>
</dbReference>
<dbReference type="Gene3D" id="3.20.20.10">
    <property type="entry name" value="Alanine racemase"/>
    <property type="match status" value="1"/>
</dbReference>
<accession>A0ABV8RGT0</accession>
<name>A0ABV8RGT0_9SPHN</name>
<dbReference type="PANTHER" id="PTHR11482">
    <property type="entry name" value="ARGININE/DIAMINOPIMELATE/ORNITHINE DECARBOXYLASE"/>
    <property type="match status" value="1"/>
</dbReference>
<dbReference type="PROSITE" id="PS00878">
    <property type="entry name" value="ODR_DC_2_1"/>
    <property type="match status" value="1"/>
</dbReference>
<feature type="domain" description="Orn/DAP/Arg decarboxylase 2 C-terminal" evidence="9">
    <location>
        <begin position="262"/>
        <end position="347"/>
    </location>
</feature>
<dbReference type="Proteomes" id="UP001595887">
    <property type="component" value="Unassembled WGS sequence"/>
</dbReference>
<evidence type="ECO:0000256" key="7">
    <source>
        <dbReference type="ARBA" id="ARBA00049127"/>
    </source>
</evidence>
<comment type="pathway">
    <text evidence="5">Amine and polyamine biosynthesis; putrescine biosynthesis via L-ornithine pathway; putrescine from L-ornithine: step 1/1.</text>
</comment>
<reference evidence="12" key="1">
    <citation type="journal article" date="2019" name="Int. J. Syst. Evol. Microbiol.">
        <title>The Global Catalogue of Microorganisms (GCM) 10K type strain sequencing project: providing services to taxonomists for standard genome sequencing and annotation.</title>
        <authorList>
            <consortium name="The Broad Institute Genomics Platform"/>
            <consortium name="The Broad Institute Genome Sequencing Center for Infectious Disease"/>
            <person name="Wu L."/>
            <person name="Ma J."/>
        </authorList>
    </citation>
    <scope>NUCLEOTIDE SEQUENCE [LARGE SCALE GENOMIC DNA]</scope>
    <source>
        <strain evidence="12">CECT 8531</strain>
    </source>
</reference>
<dbReference type="Gene3D" id="2.40.37.10">
    <property type="entry name" value="Lyase, Ornithine Decarboxylase, Chain A, domain 1"/>
    <property type="match status" value="1"/>
</dbReference>
<dbReference type="EC" id="4.1.1.17" evidence="6"/>
<feature type="domain" description="Orn/DAP/Arg decarboxylase 2 N-terminal" evidence="10">
    <location>
        <begin position="31"/>
        <end position="261"/>
    </location>
</feature>
<protein>
    <recommendedName>
        <fullName evidence="6">ornithine decarboxylase</fullName>
        <ecNumber evidence="6">4.1.1.17</ecNumber>
    </recommendedName>
</protein>
<dbReference type="InterPro" id="IPR022653">
    <property type="entry name" value="De-COase2_pyr-phos_BS"/>
</dbReference>
<comment type="catalytic activity">
    <reaction evidence="7">
        <text>L-ornithine + H(+) = putrescine + CO2</text>
        <dbReference type="Rhea" id="RHEA:22964"/>
        <dbReference type="ChEBI" id="CHEBI:15378"/>
        <dbReference type="ChEBI" id="CHEBI:16526"/>
        <dbReference type="ChEBI" id="CHEBI:46911"/>
        <dbReference type="ChEBI" id="CHEBI:326268"/>
        <dbReference type="EC" id="4.1.1.17"/>
    </reaction>
</comment>
<dbReference type="InterPro" id="IPR022643">
    <property type="entry name" value="De-COase2_C"/>
</dbReference>
<keyword evidence="12" id="KW-1185">Reference proteome</keyword>